<evidence type="ECO:0000256" key="1">
    <source>
        <dbReference type="SAM" id="Phobius"/>
    </source>
</evidence>
<keyword evidence="1" id="KW-1133">Transmembrane helix</keyword>
<reference evidence="2 3" key="1">
    <citation type="journal article" date="2006" name="Genome Res.">
        <title>Skewed genomic variability in strains of the toxigenic bacterial pathogen, Clostridium perfringens.</title>
        <authorList>
            <person name="Myers G.S."/>
            <person name="Rasko D.A."/>
            <person name="Cheung J.K."/>
            <person name="Ravel J."/>
            <person name="Seshadri R."/>
            <person name="Deboy R.T."/>
            <person name="Ren Q."/>
            <person name="Varga J."/>
            <person name="Awad M.M."/>
            <person name="Brinkac L.M."/>
            <person name="Daugherty S.C."/>
            <person name="Haft D.H."/>
            <person name="Dodson R.J."/>
            <person name="Madupu R."/>
            <person name="Nelson W.C."/>
            <person name="Rosovitz M.J."/>
            <person name="Sullivan S.A."/>
            <person name="Khouri H."/>
            <person name="Dimitrov G.I."/>
            <person name="Watkins K.L."/>
            <person name="Mulligan S."/>
            <person name="Benton J."/>
            <person name="Radune D."/>
            <person name="Fisher D.J."/>
            <person name="Atkins H.S."/>
            <person name="Hiscox T."/>
            <person name="Jost B.H."/>
            <person name="Billington S.J."/>
            <person name="Songer J.G."/>
            <person name="McClane B.A."/>
            <person name="Titball R.W."/>
            <person name="Rood J.I."/>
            <person name="Melville S.B."/>
            <person name="Paulsen I.T."/>
        </authorList>
    </citation>
    <scope>NUCLEOTIDE SEQUENCE [LARGE SCALE GENOMIC DNA]</scope>
    <source>
        <strain evidence="3">ATCC 13124 / DSM 756 / JCM 1290 / NCIMB 6125 / NCTC 8237 / S 107 / Type A</strain>
    </source>
</reference>
<keyword evidence="3" id="KW-1185">Reference proteome</keyword>
<gene>
    <name evidence="2" type="ordered locus">CPF_0846</name>
</gene>
<dbReference type="HOGENOM" id="CLU_914330_0_0_9"/>
<dbReference type="RefSeq" id="WP_003477206.1">
    <property type="nucleotide sequence ID" value="NC_008261.1"/>
</dbReference>
<proteinExistence type="predicted"/>
<organism evidence="2 3">
    <name type="scientific">Clostridium perfringens (strain ATCC 13124 / DSM 756 / JCM 1290 / NCIMB 6125 / NCTC 8237 / Type A)</name>
    <dbReference type="NCBI Taxonomy" id="195103"/>
    <lineage>
        <taxon>Bacteria</taxon>
        <taxon>Bacillati</taxon>
        <taxon>Bacillota</taxon>
        <taxon>Clostridia</taxon>
        <taxon>Eubacteriales</taxon>
        <taxon>Clostridiaceae</taxon>
        <taxon>Clostridium</taxon>
    </lineage>
</organism>
<dbReference type="GeneID" id="93002818"/>
<dbReference type="STRING" id="195103.CPF_0846"/>
<accession>A0A0H2YUG6</accession>
<feature type="transmembrane region" description="Helical" evidence="1">
    <location>
        <begin position="6"/>
        <end position="25"/>
    </location>
</feature>
<dbReference type="EMBL" id="CP000246">
    <property type="protein sequence ID" value="ABG84231.1"/>
    <property type="molecule type" value="Genomic_DNA"/>
</dbReference>
<dbReference type="eggNOG" id="ENOG50327U8">
    <property type="taxonomic scope" value="Bacteria"/>
</dbReference>
<dbReference type="AlphaFoldDB" id="A0A0H2YUG6"/>
<dbReference type="Proteomes" id="UP000001823">
    <property type="component" value="Chromosome"/>
</dbReference>
<protein>
    <submittedName>
        <fullName evidence="2">Uncharacterized protein</fullName>
    </submittedName>
</protein>
<evidence type="ECO:0000313" key="2">
    <source>
        <dbReference type="EMBL" id="ABG84231.1"/>
    </source>
</evidence>
<dbReference type="PaxDb" id="195103-CPF_0846"/>
<dbReference type="KEGG" id="cpf:CPF_0846"/>
<name>A0A0H2YUG6_CLOP1</name>
<keyword evidence="1" id="KW-0812">Transmembrane</keyword>
<evidence type="ECO:0000313" key="3">
    <source>
        <dbReference type="Proteomes" id="UP000001823"/>
    </source>
</evidence>
<keyword evidence="1" id="KW-0472">Membrane</keyword>
<sequence length="305" mass="35676">MKSKRVIVYSLIGIVLFSIVIFIGFKLKDESNKKTSNFEKILEVNRKLEKENELSGGFPYTLEFLDYNITINSVKVFEDYALFDYSVKKIDGGYINSTDVNITGNVNFKGREFYISSNDVERRWEYSSVRIISTGQIIAKENKDSPANLSFSINARSADGSYIAKSVSIKEEVYLTDEDYLSLNKKITFDNVDFEIRSLSNFEFGSLLYIFVGNKDEEECKRIANQYSVKLISGDYERSFDLEKWVGFTELAIRKYSSIDERYNKDSKHDQFYMSRMFYNLNEVHRDNMEVYLINNRTKEEIRII</sequence>